<dbReference type="InterPro" id="IPR013899">
    <property type="entry name" value="DUF1771"/>
</dbReference>
<dbReference type="SMART" id="SM01162">
    <property type="entry name" value="DUF1771"/>
    <property type="match status" value="1"/>
</dbReference>
<reference evidence="3 4" key="1">
    <citation type="submission" date="2024-03" db="EMBL/GenBank/DDBJ databases">
        <authorList>
            <person name="Gkanogiannis A."/>
            <person name="Becerra Lopez-Lavalle L."/>
        </authorList>
    </citation>
    <scope>NUCLEOTIDE SEQUENCE [LARGE SCALE GENOMIC DNA]</scope>
</reference>
<dbReference type="Proteomes" id="UP001642487">
    <property type="component" value="Chromosome 4"/>
</dbReference>
<dbReference type="InterPro" id="IPR036063">
    <property type="entry name" value="Smr_dom_sf"/>
</dbReference>
<dbReference type="PANTHER" id="PTHR47872:SF3">
    <property type="entry name" value="NUCLEAR RNA EXPORT FACTOR SDE5 ISOFORM X1"/>
    <property type="match status" value="1"/>
</dbReference>
<name>A0ABP0YKX9_9ROSI</name>
<keyword evidence="1" id="KW-0812">Transmembrane</keyword>
<dbReference type="PANTHER" id="PTHR47872">
    <property type="entry name" value="NUCLEAR RNA EXPORT FACTOR SDE5-RELATED"/>
    <property type="match status" value="1"/>
</dbReference>
<evidence type="ECO:0000313" key="4">
    <source>
        <dbReference type="Proteomes" id="UP001642487"/>
    </source>
</evidence>
<protein>
    <recommendedName>
        <fullName evidence="2">DUF1771 domain-containing protein</fullName>
    </recommendedName>
</protein>
<dbReference type="Gene3D" id="3.30.1370.110">
    <property type="match status" value="1"/>
</dbReference>
<dbReference type="PROSITE" id="PS51257">
    <property type="entry name" value="PROKAR_LIPOPROTEIN"/>
    <property type="match status" value="1"/>
</dbReference>
<feature type="transmembrane region" description="Helical" evidence="1">
    <location>
        <begin position="46"/>
        <end position="64"/>
    </location>
</feature>
<keyword evidence="1" id="KW-0472">Membrane</keyword>
<dbReference type="Pfam" id="PF24767">
    <property type="entry name" value="UBA_At5g58720"/>
    <property type="match status" value="1"/>
</dbReference>
<dbReference type="InterPro" id="IPR056254">
    <property type="entry name" value="At5g58720/SDE5-like_UBA-like"/>
</dbReference>
<proteinExistence type="predicted"/>
<organism evidence="3 4">
    <name type="scientific">Citrullus colocynthis</name>
    <name type="common">colocynth</name>
    <dbReference type="NCBI Taxonomy" id="252529"/>
    <lineage>
        <taxon>Eukaryota</taxon>
        <taxon>Viridiplantae</taxon>
        <taxon>Streptophyta</taxon>
        <taxon>Embryophyta</taxon>
        <taxon>Tracheophyta</taxon>
        <taxon>Spermatophyta</taxon>
        <taxon>Magnoliopsida</taxon>
        <taxon>eudicotyledons</taxon>
        <taxon>Gunneridae</taxon>
        <taxon>Pentapetalae</taxon>
        <taxon>rosids</taxon>
        <taxon>fabids</taxon>
        <taxon>Cucurbitales</taxon>
        <taxon>Cucurbitaceae</taxon>
        <taxon>Benincaseae</taxon>
        <taxon>Citrullus</taxon>
    </lineage>
</organism>
<dbReference type="Pfam" id="PF08590">
    <property type="entry name" value="DUF1771"/>
    <property type="match status" value="1"/>
</dbReference>
<feature type="domain" description="DUF1771" evidence="2">
    <location>
        <begin position="459"/>
        <end position="524"/>
    </location>
</feature>
<gene>
    <name evidence="3" type="ORF">CITCOLO1_LOCUS13085</name>
</gene>
<evidence type="ECO:0000256" key="1">
    <source>
        <dbReference type="SAM" id="Phobius"/>
    </source>
</evidence>
<keyword evidence="1" id="KW-1133">Transmembrane helix</keyword>
<evidence type="ECO:0000313" key="3">
    <source>
        <dbReference type="EMBL" id="CAK9321024.1"/>
    </source>
</evidence>
<keyword evidence="4" id="KW-1185">Reference proteome</keyword>
<evidence type="ECO:0000259" key="2">
    <source>
        <dbReference type="SMART" id="SM01162"/>
    </source>
</evidence>
<sequence length="622" mass="69629">MKKNPLSHNTLVLVLACFGRRGIYSWEESNQNFASKRSHRGAKKHFDYPLVPIILIAFVYPTGFRRPLNPQYFLIAAAGDITSPNSDQAHPVFSFSVYFTFFRIFIWFSSGCELVWSSQHKMAGKETHGANASKCAEEDVVLKSLINAFGSAFSLQEIASAYFEAGYKADLAGEILFQMQGSTSSSASNGEVGNGDNLGKGKVSEKSYQVKGNLKTAKLKVQPFSTGRVSNIIGKEYACSKPSANKFTKVYKPVKVGVKVLHESSSEGDCSSLPSDFHLHHDMEDFLFKMLGDGFRLKREVIREVLGSCGYDMKKSMESLLKRSTRTVDERLGSGNKSTDMTAASCSRSDLISCQRSKADNHYSGGNGNIASSKKVLELTNLDKTRSDLQKEVLTALFNASEEPEEESPRRTVPRRKQFGAYGRLASEPFKDMDAECEKHVEYKEQTDLDVEVEDEENSYQVLRKAVREYRGTMKEYYAAAIDAFAKGDSVRAAKLIDEGHFFHKKAQEADEQSNQLIFEPRNADTEDDEILLDLHDLGGKEAVSVLKSQISSLSGIPSIKHLKVIMEADDKDTSKRSCRRLVMKLLEKELIEWTEEENGGSILIRLDTIDRKRLSFVKIMH</sequence>
<dbReference type="EMBL" id="OZ021738">
    <property type="protein sequence ID" value="CAK9321024.1"/>
    <property type="molecule type" value="Genomic_DNA"/>
</dbReference>
<accession>A0ABP0YKX9</accession>